<name>A0A835PFN6_VANPL</name>
<evidence type="ECO:0000259" key="2">
    <source>
        <dbReference type="Pfam" id="PF20985"/>
    </source>
</evidence>
<dbReference type="EMBL" id="JADCNL010000014">
    <property type="protein sequence ID" value="KAG0452931.1"/>
    <property type="molecule type" value="Genomic_DNA"/>
</dbReference>
<dbReference type="OrthoDB" id="337270at2759"/>
<dbReference type="FunFam" id="1.10.132.130:FF:000001">
    <property type="entry name" value="Vacuolar-processing enzyme beta-isozyme"/>
    <property type="match status" value="1"/>
</dbReference>
<dbReference type="PANTHER" id="PTHR12000">
    <property type="entry name" value="HEMOGLOBINASE FAMILY MEMBER"/>
    <property type="match status" value="1"/>
</dbReference>
<dbReference type="Proteomes" id="UP000636800">
    <property type="component" value="Unassembled WGS sequence"/>
</dbReference>
<evidence type="ECO:0000313" key="3">
    <source>
        <dbReference type="EMBL" id="KAG0452931.1"/>
    </source>
</evidence>
<dbReference type="InterPro" id="IPR001096">
    <property type="entry name" value="Peptidase_C13"/>
</dbReference>
<dbReference type="AlphaFoldDB" id="A0A835PFN6"/>
<protein>
    <recommendedName>
        <fullName evidence="2">Legumain prodomain domain-containing protein</fullName>
    </recommendedName>
</protein>
<dbReference type="Pfam" id="PF20985">
    <property type="entry name" value="Legum_prodom"/>
    <property type="match status" value="1"/>
</dbReference>
<dbReference type="GO" id="GO:0005773">
    <property type="term" value="C:vacuole"/>
    <property type="evidence" value="ECO:0007669"/>
    <property type="project" value="GOC"/>
</dbReference>
<organism evidence="3 4">
    <name type="scientific">Vanilla planifolia</name>
    <name type="common">Vanilla</name>
    <dbReference type="NCBI Taxonomy" id="51239"/>
    <lineage>
        <taxon>Eukaryota</taxon>
        <taxon>Viridiplantae</taxon>
        <taxon>Streptophyta</taxon>
        <taxon>Embryophyta</taxon>
        <taxon>Tracheophyta</taxon>
        <taxon>Spermatophyta</taxon>
        <taxon>Magnoliopsida</taxon>
        <taxon>Liliopsida</taxon>
        <taxon>Asparagales</taxon>
        <taxon>Orchidaceae</taxon>
        <taxon>Vanilloideae</taxon>
        <taxon>Vanilleae</taxon>
        <taxon>Vanilla</taxon>
    </lineage>
</organism>
<dbReference type="GO" id="GO:0051603">
    <property type="term" value="P:proteolysis involved in protein catabolic process"/>
    <property type="evidence" value="ECO:0007669"/>
    <property type="project" value="TreeGrafter"/>
</dbReference>
<keyword evidence="4" id="KW-1185">Reference proteome</keyword>
<sequence>MYEQLEDGSEKKAEILKEITEKLNHRLHLDSSIDFIGKLIFGALNGPTILKNIRPSGQPLVDDWDCLKAMVRVFETHCGSLTLYGMKHMRAFANICNSGISIESMEGACIISACGGYNSAKWSPLSHGFSVDHRNCMRFDGERYVINFCVRSCLLKASSFNRSCLWSS</sequence>
<dbReference type="Gene3D" id="1.10.132.130">
    <property type="match status" value="1"/>
</dbReference>
<proteinExistence type="inferred from homology"/>
<dbReference type="CDD" id="cd21115">
    <property type="entry name" value="legumain_C"/>
    <property type="match status" value="1"/>
</dbReference>
<accession>A0A835PFN6</accession>
<comment type="caution">
    <text evidence="3">The sequence shown here is derived from an EMBL/GenBank/DDBJ whole genome shotgun (WGS) entry which is preliminary data.</text>
</comment>
<evidence type="ECO:0000256" key="1">
    <source>
        <dbReference type="ARBA" id="ARBA00009941"/>
    </source>
</evidence>
<comment type="similarity">
    <text evidence="1">Belongs to the peptidase C13 family.</text>
</comment>
<reference evidence="3 4" key="1">
    <citation type="journal article" date="2020" name="Nat. Food">
        <title>A phased Vanilla planifolia genome enables genetic improvement of flavour and production.</title>
        <authorList>
            <person name="Hasing T."/>
            <person name="Tang H."/>
            <person name="Brym M."/>
            <person name="Khazi F."/>
            <person name="Huang T."/>
            <person name="Chambers A.H."/>
        </authorList>
    </citation>
    <scope>NUCLEOTIDE SEQUENCE [LARGE SCALE GENOMIC DNA]</scope>
    <source>
        <tissue evidence="3">Leaf</tissue>
    </source>
</reference>
<dbReference type="InterPro" id="IPR048501">
    <property type="entry name" value="Legum_prodom"/>
</dbReference>
<dbReference type="GO" id="GO:0004197">
    <property type="term" value="F:cysteine-type endopeptidase activity"/>
    <property type="evidence" value="ECO:0007669"/>
    <property type="project" value="TreeGrafter"/>
</dbReference>
<dbReference type="InterPro" id="IPR046427">
    <property type="entry name" value="Legumain_prodom_sf"/>
</dbReference>
<gene>
    <name evidence="3" type="ORF">HPP92_025595</name>
</gene>
<dbReference type="GO" id="GO:0006624">
    <property type="term" value="P:vacuolar protein processing"/>
    <property type="evidence" value="ECO:0007669"/>
    <property type="project" value="TreeGrafter"/>
</dbReference>
<dbReference type="PANTHER" id="PTHR12000:SF42">
    <property type="entry name" value="LEGUMAIN"/>
    <property type="match status" value="1"/>
</dbReference>
<feature type="domain" description="Legumain prodomain" evidence="2">
    <location>
        <begin position="17"/>
        <end position="110"/>
    </location>
</feature>
<evidence type="ECO:0000313" key="4">
    <source>
        <dbReference type="Proteomes" id="UP000636800"/>
    </source>
</evidence>